<name>A0A9X2DSU6_9BACI</name>
<evidence type="ECO:0000313" key="3">
    <source>
        <dbReference type="Proteomes" id="UP001139179"/>
    </source>
</evidence>
<sequence length="149" mass="16834">MGLEKYWEEYEVGEIINTSGRTLTDADIRMFIGATDATHPAHVDAEYCKSHPFKKIVVPGALILGVIDGFVTNDLVPRKLKIGHYGYDKIRFLAPVYPGDTVTMTATVLEKRSLNENFGVIKFEYQVKNQDDMLSVIVHDLQMIERNVS</sequence>
<keyword evidence="3" id="KW-1185">Reference proteome</keyword>
<dbReference type="RefSeq" id="WP_251224980.1">
    <property type="nucleotide sequence ID" value="NZ_JAMBOL010000034.1"/>
</dbReference>
<dbReference type="InterPro" id="IPR052342">
    <property type="entry name" value="MCH/BMMD"/>
</dbReference>
<dbReference type="CDD" id="cd03441">
    <property type="entry name" value="R_hydratase_like"/>
    <property type="match status" value="1"/>
</dbReference>
<dbReference type="Gene3D" id="3.10.129.10">
    <property type="entry name" value="Hotdog Thioesterase"/>
    <property type="match status" value="1"/>
</dbReference>
<proteinExistence type="predicted"/>
<dbReference type="InterPro" id="IPR029069">
    <property type="entry name" value="HotDog_dom_sf"/>
</dbReference>
<evidence type="ECO:0000259" key="1">
    <source>
        <dbReference type="Pfam" id="PF01575"/>
    </source>
</evidence>
<feature type="domain" description="MaoC-like" evidence="1">
    <location>
        <begin position="15"/>
        <end position="117"/>
    </location>
</feature>
<dbReference type="AlphaFoldDB" id="A0A9X2DSU6"/>
<dbReference type="SUPFAM" id="SSF54637">
    <property type="entry name" value="Thioesterase/thiol ester dehydrase-isomerase"/>
    <property type="match status" value="1"/>
</dbReference>
<dbReference type="InterPro" id="IPR002539">
    <property type="entry name" value="MaoC-like_dom"/>
</dbReference>
<gene>
    <name evidence="2" type="ORF">M3202_19885</name>
</gene>
<dbReference type="Pfam" id="PF01575">
    <property type="entry name" value="MaoC_dehydratas"/>
    <property type="match status" value="1"/>
</dbReference>
<comment type="caution">
    <text evidence="2">The sequence shown here is derived from an EMBL/GenBank/DDBJ whole genome shotgun (WGS) entry which is preliminary data.</text>
</comment>
<organism evidence="2 3">
    <name type="scientific">Halalkalibacter oceani</name>
    <dbReference type="NCBI Taxonomy" id="1653776"/>
    <lineage>
        <taxon>Bacteria</taxon>
        <taxon>Bacillati</taxon>
        <taxon>Bacillota</taxon>
        <taxon>Bacilli</taxon>
        <taxon>Bacillales</taxon>
        <taxon>Bacillaceae</taxon>
        <taxon>Halalkalibacter</taxon>
    </lineage>
</organism>
<dbReference type="EMBL" id="JAMBOL010000034">
    <property type="protein sequence ID" value="MCM3716309.1"/>
    <property type="molecule type" value="Genomic_DNA"/>
</dbReference>
<evidence type="ECO:0000313" key="2">
    <source>
        <dbReference type="EMBL" id="MCM3716309.1"/>
    </source>
</evidence>
<protein>
    <submittedName>
        <fullName evidence="2">MaoC family dehydratase</fullName>
    </submittedName>
</protein>
<reference evidence="2" key="1">
    <citation type="submission" date="2022-05" db="EMBL/GenBank/DDBJ databases">
        <title>Comparative Genomics of Spacecraft Associated Microbes.</title>
        <authorList>
            <person name="Tran M.T."/>
            <person name="Wright A."/>
            <person name="Seuylemezian A."/>
            <person name="Eisen J."/>
            <person name="Coil D."/>
        </authorList>
    </citation>
    <scope>NUCLEOTIDE SEQUENCE</scope>
    <source>
        <strain evidence="2">214.1.1</strain>
    </source>
</reference>
<dbReference type="PANTHER" id="PTHR43664:SF1">
    <property type="entry name" value="BETA-METHYLMALYL-COA DEHYDRATASE"/>
    <property type="match status" value="1"/>
</dbReference>
<dbReference type="PANTHER" id="PTHR43664">
    <property type="entry name" value="MONOAMINE OXIDASE-RELATED"/>
    <property type="match status" value="1"/>
</dbReference>
<accession>A0A9X2DSU6</accession>
<dbReference type="Proteomes" id="UP001139179">
    <property type="component" value="Unassembled WGS sequence"/>
</dbReference>